<evidence type="ECO:0000313" key="3">
    <source>
        <dbReference type="EMBL" id="SFZ74227.1"/>
    </source>
</evidence>
<gene>
    <name evidence="2" type="ORF">RR45_GL000566</name>
    <name evidence="3" type="ORF">SAMN02746068_01175</name>
</gene>
<reference evidence="2 5" key="1">
    <citation type="submission" date="2014-12" db="EMBL/GenBank/DDBJ databases">
        <title>Draft genome sequences of 10 type strains of Lactococcus.</title>
        <authorList>
            <person name="Sun Z."/>
            <person name="Zhong Z."/>
            <person name="Liu W."/>
            <person name="Zhang W."/>
            <person name="Zhang H."/>
        </authorList>
    </citation>
    <scope>NUCLEOTIDE SEQUENCE [LARGE SCALE GENOMIC DNA]</scope>
    <source>
        <strain evidence="2 5">DSM 22330</strain>
    </source>
</reference>
<evidence type="ECO:0000313" key="5">
    <source>
        <dbReference type="Proteomes" id="UP000218979"/>
    </source>
</evidence>
<feature type="compositionally biased region" description="Polar residues" evidence="1">
    <location>
        <begin position="218"/>
        <end position="232"/>
    </location>
</feature>
<protein>
    <submittedName>
        <fullName evidence="3">Uncharacterized protein</fullName>
    </submittedName>
</protein>
<reference evidence="3 4" key="2">
    <citation type="submission" date="2016-11" db="EMBL/GenBank/DDBJ databases">
        <authorList>
            <person name="Jaros S."/>
            <person name="Januszkiewicz K."/>
            <person name="Wedrychowicz H."/>
        </authorList>
    </citation>
    <scope>NUCLEOTIDE SEQUENCE [LARGE SCALE GENOMIC DNA]</scope>
    <source>
        <strain evidence="3 4">DSM 22330</strain>
    </source>
</reference>
<dbReference type="Proteomes" id="UP000185655">
    <property type="component" value="Unassembled WGS sequence"/>
</dbReference>
<accession>A0A1K2HBT8</accession>
<name>A0A1K2HBT8_9LACT</name>
<evidence type="ECO:0000256" key="1">
    <source>
        <dbReference type="SAM" id="MobiDB-lite"/>
    </source>
</evidence>
<dbReference type="AlphaFoldDB" id="A0A1K2HBT8"/>
<evidence type="ECO:0000313" key="4">
    <source>
        <dbReference type="Proteomes" id="UP000185655"/>
    </source>
</evidence>
<dbReference type="EMBL" id="FPKS01000005">
    <property type="protein sequence ID" value="SFZ74227.1"/>
    <property type="molecule type" value="Genomic_DNA"/>
</dbReference>
<dbReference type="STRING" id="1122154.SAMN02746068_01175"/>
<dbReference type="RefSeq" id="WP_031365949.1">
    <property type="nucleotide sequence ID" value="NZ_FPKS01000005.1"/>
</dbReference>
<keyword evidence="5" id="KW-1185">Reference proteome</keyword>
<organism evidence="3 4">
    <name type="scientific">Pseudolactococcus chungangensis CAU 28 = DSM 22330</name>
    <dbReference type="NCBI Taxonomy" id="1122154"/>
    <lineage>
        <taxon>Bacteria</taxon>
        <taxon>Bacillati</taxon>
        <taxon>Bacillota</taxon>
        <taxon>Bacilli</taxon>
        <taxon>Lactobacillales</taxon>
        <taxon>Streptococcaceae</taxon>
        <taxon>Pseudolactococcus</taxon>
    </lineage>
</organism>
<sequence>MTKKNSIFGNSGLFGNDFDDVEEEKPIEQEIITNPKWEDYDWQDWAEFWRISIEQTKINFENAETEEDKISLIRANQTIQKQAEEEREKLAKREAEKAKYQAYLKECAAEKKAQQPTSLFENTTSYRHAPKDKSETKRYELSQEIRRKESDIDDLRHLNNKFKEENDYFLSGFKRDIDETHQVLGKNSQFDTRQAQRNYEMYQGVQAKIKSKTQAQLETLETSTRSTRQTLEGSIDRLHRERNNLPW</sequence>
<dbReference type="EMBL" id="JXJT01000015">
    <property type="protein sequence ID" value="PCS02580.1"/>
    <property type="molecule type" value="Genomic_DNA"/>
</dbReference>
<proteinExistence type="predicted"/>
<evidence type="ECO:0000313" key="2">
    <source>
        <dbReference type="EMBL" id="PCS02580.1"/>
    </source>
</evidence>
<dbReference type="Proteomes" id="UP000218979">
    <property type="component" value="Unassembled WGS sequence"/>
</dbReference>
<feature type="region of interest" description="Disordered" evidence="1">
    <location>
        <begin position="218"/>
        <end position="237"/>
    </location>
</feature>